<sequence length="264" mass="28082">MKNILFVLLAALSLISCEDIETNEVALQANVDNRLYRSNDARAALNEDGSLTIQGFTDEESLTIHLSRLAEGNFGIAEGLPNYAIYEDMGGSIYTTRPNGVGVVTISEVNETNKTLTGTFNFNAFLPGIDTVYVSKGALHNVSYSGGDIVDPTNAGTFSAKVDGNQFIPVTVTSRNTGNTIITSGSTVNATIVISVTAGVEPGEYTLPRGGFAAKYQGLTGPEETVDGIITILEHDTTAKTINGTFSFITNRTEITEGQFNVAY</sequence>
<name>A0A5C6Z1L4_9FLAO</name>
<accession>A0A5C6Z1L4</accession>
<protein>
    <submittedName>
        <fullName evidence="1">Uncharacterized protein</fullName>
    </submittedName>
</protein>
<dbReference type="InterPro" id="IPR046219">
    <property type="entry name" value="DUF6252"/>
</dbReference>
<dbReference type="RefSeq" id="WP_111843439.1">
    <property type="nucleotide sequence ID" value="NZ_UEGI01000002.1"/>
</dbReference>
<dbReference type="Pfam" id="PF19765">
    <property type="entry name" value="DUF6252"/>
    <property type="match status" value="2"/>
</dbReference>
<gene>
    <name evidence="1" type="ORF">ESU54_05545</name>
</gene>
<proteinExistence type="predicted"/>
<dbReference type="EMBL" id="VORT01000003">
    <property type="protein sequence ID" value="TXD73934.1"/>
    <property type="molecule type" value="Genomic_DNA"/>
</dbReference>
<dbReference type="PROSITE" id="PS51257">
    <property type="entry name" value="PROKAR_LIPOPROTEIN"/>
    <property type="match status" value="1"/>
</dbReference>
<evidence type="ECO:0000313" key="2">
    <source>
        <dbReference type="Proteomes" id="UP000321497"/>
    </source>
</evidence>
<dbReference type="AlphaFoldDB" id="A0A5C6Z1L4"/>
<evidence type="ECO:0000313" key="1">
    <source>
        <dbReference type="EMBL" id="TXD73934.1"/>
    </source>
</evidence>
<comment type="caution">
    <text evidence="1">The sequence shown here is derived from an EMBL/GenBank/DDBJ whole genome shotgun (WGS) entry which is preliminary data.</text>
</comment>
<dbReference type="Proteomes" id="UP000321497">
    <property type="component" value="Unassembled WGS sequence"/>
</dbReference>
<organism evidence="1 2">
    <name type="scientific">Aequorivita antarctica</name>
    <dbReference type="NCBI Taxonomy" id="153266"/>
    <lineage>
        <taxon>Bacteria</taxon>
        <taxon>Pseudomonadati</taxon>
        <taxon>Bacteroidota</taxon>
        <taxon>Flavobacteriia</taxon>
        <taxon>Flavobacteriales</taxon>
        <taxon>Flavobacteriaceae</taxon>
        <taxon>Aequorivita</taxon>
    </lineage>
</organism>
<reference evidence="1 2" key="1">
    <citation type="submission" date="2019-08" db="EMBL/GenBank/DDBJ databases">
        <title>Genome of Aequorivita antarctica SW49 (type strain).</title>
        <authorList>
            <person name="Bowman J.P."/>
        </authorList>
    </citation>
    <scope>NUCLEOTIDE SEQUENCE [LARGE SCALE GENOMIC DNA]</scope>
    <source>
        <strain evidence="1 2">SW49</strain>
    </source>
</reference>
<keyword evidence="2" id="KW-1185">Reference proteome</keyword>
<dbReference type="OrthoDB" id="1448607at2"/>